<dbReference type="Proteomes" id="UP000094147">
    <property type="component" value="Chromosome"/>
</dbReference>
<sequence length="228" mass="26879">MAKKHKALPPIVSSEKWQTAIDDFVEKEKELTRARDALNAQRRRLPMRKVDKAYIFQSDKGDMSLLDMFDGRKQLIVYHFMFGPDWDAGCPGCSWVTDAMTHPAHFHARDTSFVMISRAPLEKLQQYRKRMEWNKPIPWYSSLNNDFNYDFGATTDNGEQHGVSVFLRDGNDIYQTYHVGARGVEYLGTHWSYLDLTPYGRQEEWEDSPKGWPQTPTYEWQKRHDEYE</sequence>
<reference evidence="3" key="1">
    <citation type="submission" date="2015-08" db="EMBL/GenBank/DDBJ databases">
        <authorList>
            <person name="Kim K.M."/>
        </authorList>
    </citation>
    <scope>NUCLEOTIDE SEQUENCE [LARGE SCALE GENOMIC DNA]</scope>
    <source>
        <strain evidence="3">KCTC 23892</strain>
    </source>
</reference>
<evidence type="ECO:0008006" key="4">
    <source>
        <dbReference type="Google" id="ProtNLM"/>
    </source>
</evidence>
<protein>
    <recommendedName>
        <fullName evidence="4">Thioredoxin</fullName>
    </recommendedName>
</protein>
<dbReference type="PATRIC" id="fig|1144748.3.peg.2229"/>
<dbReference type="STRING" id="1144748.KS2013_2210"/>
<dbReference type="RefSeq" id="WP_068993880.1">
    <property type="nucleotide sequence ID" value="NZ_CP012418.1"/>
</dbReference>
<dbReference type="AlphaFoldDB" id="A0A1B3BDV7"/>
<name>A0A1B3BDV7_9GAMM</name>
<dbReference type="SUPFAM" id="SSF52833">
    <property type="entry name" value="Thioredoxin-like"/>
    <property type="match status" value="1"/>
</dbReference>
<gene>
    <name evidence="2" type="ORF">KS2013_2210</name>
</gene>
<dbReference type="OrthoDB" id="574359at2"/>
<keyword evidence="3" id="KW-1185">Reference proteome</keyword>
<evidence type="ECO:0000313" key="3">
    <source>
        <dbReference type="Proteomes" id="UP000094147"/>
    </source>
</evidence>
<dbReference type="Pfam" id="PF05988">
    <property type="entry name" value="DUF899"/>
    <property type="match status" value="1"/>
</dbReference>
<dbReference type="InterPro" id="IPR010296">
    <property type="entry name" value="DUF899_thioredox"/>
</dbReference>
<feature type="region of interest" description="Disordered" evidence="1">
    <location>
        <begin position="203"/>
        <end position="228"/>
    </location>
</feature>
<proteinExistence type="predicted"/>
<dbReference type="Gene3D" id="3.40.30.10">
    <property type="entry name" value="Glutaredoxin"/>
    <property type="match status" value="1"/>
</dbReference>
<dbReference type="EMBL" id="CP012418">
    <property type="protein sequence ID" value="AOE50915.1"/>
    <property type="molecule type" value="Genomic_DNA"/>
</dbReference>
<organism evidence="2 3">
    <name type="scientific">Kangiella sediminilitoris</name>
    <dbReference type="NCBI Taxonomy" id="1144748"/>
    <lineage>
        <taxon>Bacteria</taxon>
        <taxon>Pseudomonadati</taxon>
        <taxon>Pseudomonadota</taxon>
        <taxon>Gammaproteobacteria</taxon>
        <taxon>Kangiellales</taxon>
        <taxon>Kangiellaceae</taxon>
        <taxon>Kangiella</taxon>
    </lineage>
</organism>
<evidence type="ECO:0000313" key="2">
    <source>
        <dbReference type="EMBL" id="AOE50915.1"/>
    </source>
</evidence>
<dbReference type="KEGG" id="ksd:KS2013_2210"/>
<evidence type="ECO:0000256" key="1">
    <source>
        <dbReference type="SAM" id="MobiDB-lite"/>
    </source>
</evidence>
<accession>A0A1B3BDV7</accession>
<dbReference type="InterPro" id="IPR036249">
    <property type="entry name" value="Thioredoxin-like_sf"/>
</dbReference>